<keyword evidence="1" id="KW-0963">Cytoplasm</keyword>
<feature type="domain" description="UvrC family homology region profile" evidence="7">
    <location>
        <begin position="296"/>
        <end position="406"/>
    </location>
</feature>
<dbReference type="InterPro" id="IPR038476">
    <property type="entry name" value="UvrC_RNase_H_dom_sf"/>
</dbReference>
<dbReference type="InterPro" id="IPR050066">
    <property type="entry name" value="UvrABC_protein_C"/>
</dbReference>
<proteinExistence type="predicted"/>
<feature type="domain" description="GIY-YIG" evidence="6">
    <location>
        <begin position="53"/>
        <end position="131"/>
    </location>
</feature>
<dbReference type="CDD" id="cd10434">
    <property type="entry name" value="GIY-YIG_UvrC_Cho"/>
    <property type="match status" value="1"/>
</dbReference>
<dbReference type="PROSITE" id="PS50165">
    <property type="entry name" value="UVRC"/>
    <property type="match status" value="1"/>
</dbReference>
<keyword evidence="5" id="KW-0234">DNA repair</keyword>
<organism evidence="8 9">
    <name type="scientific">Candidatus Uhrbacteria bacterium CG10_big_fil_rev_8_21_14_0_10_48_11</name>
    <dbReference type="NCBI Taxonomy" id="1975037"/>
    <lineage>
        <taxon>Bacteria</taxon>
        <taxon>Candidatus Uhriibacteriota</taxon>
    </lineage>
</organism>
<evidence type="ECO:0000313" key="8">
    <source>
        <dbReference type="EMBL" id="PJE75549.1"/>
    </source>
</evidence>
<dbReference type="InterPro" id="IPR047296">
    <property type="entry name" value="GIY-YIG_UvrC_Cho"/>
</dbReference>
<reference evidence="8 9" key="1">
    <citation type="submission" date="2017-09" db="EMBL/GenBank/DDBJ databases">
        <title>Depth-based differentiation of microbial function through sediment-hosted aquifers and enrichment of novel symbionts in the deep terrestrial subsurface.</title>
        <authorList>
            <person name="Probst A.J."/>
            <person name="Ladd B."/>
            <person name="Jarett J.K."/>
            <person name="Geller-Mcgrath D.E."/>
            <person name="Sieber C.M."/>
            <person name="Emerson J.B."/>
            <person name="Anantharaman K."/>
            <person name="Thomas B.C."/>
            <person name="Malmstrom R."/>
            <person name="Stieglmeier M."/>
            <person name="Klingl A."/>
            <person name="Woyke T."/>
            <person name="Ryan C.M."/>
            <person name="Banfield J.F."/>
        </authorList>
    </citation>
    <scope>NUCLEOTIDE SEQUENCE [LARGE SCALE GENOMIC DNA]</scope>
    <source>
        <strain evidence="8">CG10_big_fil_rev_8_21_14_0_10_48_11</strain>
    </source>
</reference>
<dbReference type="GO" id="GO:0009380">
    <property type="term" value="C:excinuclease repair complex"/>
    <property type="evidence" value="ECO:0007669"/>
    <property type="project" value="TreeGrafter"/>
</dbReference>
<dbReference type="SUPFAM" id="SSF82771">
    <property type="entry name" value="GIY-YIG endonuclease"/>
    <property type="match status" value="1"/>
</dbReference>
<dbReference type="Gene3D" id="3.30.420.340">
    <property type="entry name" value="UvrC, RNAse H endonuclease domain"/>
    <property type="match status" value="1"/>
</dbReference>
<dbReference type="FunFam" id="3.40.1440.10:FF:000001">
    <property type="entry name" value="UvrABC system protein C"/>
    <property type="match status" value="1"/>
</dbReference>
<keyword evidence="3" id="KW-0228">DNA excision</keyword>
<accession>A0A2M8LDL6</accession>
<dbReference type="PANTHER" id="PTHR30562">
    <property type="entry name" value="UVRC/OXIDOREDUCTASE"/>
    <property type="match status" value="1"/>
</dbReference>
<gene>
    <name evidence="8" type="ORF">COV04_03915</name>
</gene>
<evidence type="ECO:0000256" key="2">
    <source>
        <dbReference type="ARBA" id="ARBA00022763"/>
    </source>
</evidence>
<keyword evidence="4" id="KW-0267">Excision nuclease</keyword>
<evidence type="ECO:0000256" key="4">
    <source>
        <dbReference type="ARBA" id="ARBA00022881"/>
    </source>
</evidence>
<dbReference type="PANTHER" id="PTHR30562:SF1">
    <property type="entry name" value="UVRABC SYSTEM PROTEIN C"/>
    <property type="match status" value="1"/>
</dbReference>
<dbReference type="AlphaFoldDB" id="A0A2M8LDL6"/>
<dbReference type="Pfam" id="PF01541">
    <property type="entry name" value="GIY-YIG"/>
    <property type="match status" value="1"/>
</dbReference>
<dbReference type="Pfam" id="PF08459">
    <property type="entry name" value="UvrC_RNaseH_dom"/>
    <property type="match status" value="1"/>
</dbReference>
<evidence type="ECO:0000256" key="5">
    <source>
        <dbReference type="ARBA" id="ARBA00023204"/>
    </source>
</evidence>
<keyword evidence="2" id="KW-0227">DNA damage</keyword>
<evidence type="ECO:0000256" key="1">
    <source>
        <dbReference type="ARBA" id="ARBA00022490"/>
    </source>
</evidence>
<dbReference type="GO" id="GO:0006289">
    <property type="term" value="P:nucleotide-excision repair"/>
    <property type="evidence" value="ECO:0007669"/>
    <property type="project" value="InterPro"/>
</dbReference>
<dbReference type="Gene3D" id="3.40.1440.10">
    <property type="entry name" value="GIY-YIG endonuclease"/>
    <property type="match status" value="1"/>
</dbReference>
<dbReference type="InterPro" id="IPR035901">
    <property type="entry name" value="GIY-YIG_endonuc_sf"/>
</dbReference>
<dbReference type="PROSITE" id="PS50164">
    <property type="entry name" value="GIY_YIG"/>
    <property type="match status" value="1"/>
</dbReference>
<dbReference type="GO" id="GO:0009381">
    <property type="term" value="F:excinuclease ABC activity"/>
    <property type="evidence" value="ECO:0007669"/>
    <property type="project" value="InterPro"/>
</dbReference>
<comment type="caution">
    <text evidence="8">The sequence shown here is derived from an EMBL/GenBank/DDBJ whole genome shotgun (WGS) entry which is preliminary data.</text>
</comment>
<evidence type="ECO:0000259" key="7">
    <source>
        <dbReference type="PROSITE" id="PS50165"/>
    </source>
</evidence>
<protein>
    <submittedName>
        <fullName evidence="8">Excinuclease ABC subunit C</fullName>
    </submittedName>
</protein>
<evidence type="ECO:0000259" key="6">
    <source>
        <dbReference type="PROSITE" id="PS50164"/>
    </source>
</evidence>
<name>A0A2M8LDL6_9BACT</name>
<dbReference type="EMBL" id="PFET01000013">
    <property type="protein sequence ID" value="PJE75549.1"/>
    <property type="molecule type" value="Genomic_DNA"/>
</dbReference>
<sequence>MGFQQKAKITCRRKRTATLGRDITSPHNLKLNIIYHKCYTAPMISLDKKTLPETPGVYFYKKGRAVLYVGKASNLKKRVSSYFHASANLSPAKEKLIKEATNLIWEETSSEIEALLLEAHYIKKHRPPYNVLLRDDKTFLSVVITDEEYPRILPTRKIGNEGTYFGPFTDTRAVKETLRVLRKMFPYRTNCLPESGRACLDAHIGLCPGVCAGSISAREYQKNVRRIKLFFEGKRGRVVASLKRELKPLKKHSYILENVRMTEEERIRTSYKIQRLEQQIQWLEKVITMTHVLQQSEKIEGDVVELGNQLELKEPPHRIEGYDISHVSGTLTTASMVVFIDGAADKSEYKKFKIKTVRGANDVASLKEVFRRRFAHRLGGEKEAWPMPDLVVVDGGRPQLGAALEVWRELKLTVPLISLAKRYEEIFVPGRVDSIVLPRTSPALHLVERVRDEAHRFCKSYHTLLRHKKLMQR</sequence>
<evidence type="ECO:0000313" key="9">
    <source>
        <dbReference type="Proteomes" id="UP000231152"/>
    </source>
</evidence>
<dbReference type="InterPro" id="IPR001162">
    <property type="entry name" value="UvrC_RNase_H_dom"/>
</dbReference>
<evidence type="ECO:0000256" key="3">
    <source>
        <dbReference type="ARBA" id="ARBA00022769"/>
    </source>
</evidence>
<dbReference type="InterPro" id="IPR000305">
    <property type="entry name" value="GIY-YIG_endonuc"/>
</dbReference>
<dbReference type="Proteomes" id="UP000231152">
    <property type="component" value="Unassembled WGS sequence"/>
</dbReference>
<dbReference type="SMART" id="SM00465">
    <property type="entry name" value="GIYc"/>
    <property type="match status" value="1"/>
</dbReference>